<comment type="similarity">
    <text evidence="2">Belongs to the TMC family.</text>
</comment>
<dbReference type="EMBL" id="LJIG01022889">
    <property type="protein sequence ID" value="KRT78208.1"/>
    <property type="molecule type" value="Genomic_DNA"/>
</dbReference>
<feature type="transmembrane region" description="Helical" evidence="7">
    <location>
        <begin position="121"/>
        <end position="143"/>
    </location>
</feature>
<evidence type="ECO:0000313" key="10">
    <source>
        <dbReference type="Proteomes" id="UP000051574"/>
    </source>
</evidence>
<dbReference type="GO" id="GO:0005886">
    <property type="term" value="C:plasma membrane"/>
    <property type="evidence" value="ECO:0007669"/>
    <property type="project" value="InterPro"/>
</dbReference>
<keyword evidence="5 7" id="KW-0472">Membrane</keyword>
<dbReference type="AlphaFoldDB" id="A0A0T6ASS0"/>
<sequence>MQYFCLLYLQTCWENSLGQEIYRLILFDFFFSVVFISLFEVARYLLHKKFKIIQAPEFDISGNTFSVIYNQTLFWLGFFFAPMLGVVIALKLFLTWYVRSWILLKFCVPPKKSWRAAQTETLFLIIAFLSSLLLLFVHGYIMIRVETSEDCGPFKLVTFMHEIFLNDIGQLETGNKSLVILVFISKPGVIALVLIGLSMLVYYLRSKSVAQRDFVTFLRRRLVLASQDKEFLLRHISEVTNGDWDPKIKEERESGLDPAKLPPNRPKQVRLAEYGDIVPSTSSDDLLGVSSTATNMPFSDSSTSGYVHSEANG</sequence>
<gene>
    <name evidence="9" type="ORF">AMK59_7711</name>
</gene>
<feature type="compositionally biased region" description="Polar residues" evidence="6">
    <location>
        <begin position="279"/>
        <end position="313"/>
    </location>
</feature>
<evidence type="ECO:0000256" key="2">
    <source>
        <dbReference type="ARBA" id="ARBA00006510"/>
    </source>
</evidence>
<keyword evidence="3 7" id="KW-0812">Transmembrane</keyword>
<dbReference type="InterPro" id="IPR012496">
    <property type="entry name" value="TMC_dom"/>
</dbReference>
<organism evidence="9 10">
    <name type="scientific">Oryctes borbonicus</name>
    <dbReference type="NCBI Taxonomy" id="1629725"/>
    <lineage>
        <taxon>Eukaryota</taxon>
        <taxon>Metazoa</taxon>
        <taxon>Ecdysozoa</taxon>
        <taxon>Arthropoda</taxon>
        <taxon>Hexapoda</taxon>
        <taxon>Insecta</taxon>
        <taxon>Pterygota</taxon>
        <taxon>Neoptera</taxon>
        <taxon>Endopterygota</taxon>
        <taxon>Coleoptera</taxon>
        <taxon>Polyphaga</taxon>
        <taxon>Scarabaeiformia</taxon>
        <taxon>Scarabaeidae</taxon>
        <taxon>Dynastinae</taxon>
        <taxon>Oryctes</taxon>
    </lineage>
</organism>
<proteinExistence type="inferred from homology"/>
<dbReference type="PANTHER" id="PTHR23302">
    <property type="entry name" value="TRANSMEMBRANE CHANNEL-RELATED"/>
    <property type="match status" value="1"/>
</dbReference>
<evidence type="ECO:0000256" key="7">
    <source>
        <dbReference type="SAM" id="Phobius"/>
    </source>
</evidence>
<feature type="region of interest" description="Disordered" evidence="6">
    <location>
        <begin position="272"/>
        <end position="313"/>
    </location>
</feature>
<feature type="domain" description="TMC" evidence="8">
    <location>
        <begin position="12"/>
        <end position="117"/>
    </location>
</feature>
<feature type="transmembrane region" description="Helical" evidence="7">
    <location>
        <begin position="21"/>
        <end position="39"/>
    </location>
</feature>
<dbReference type="Pfam" id="PF07810">
    <property type="entry name" value="TMC"/>
    <property type="match status" value="1"/>
</dbReference>
<dbReference type="Proteomes" id="UP000051574">
    <property type="component" value="Unassembled WGS sequence"/>
</dbReference>
<evidence type="ECO:0000256" key="4">
    <source>
        <dbReference type="ARBA" id="ARBA00022989"/>
    </source>
</evidence>
<dbReference type="PANTHER" id="PTHR23302:SF43">
    <property type="entry name" value="TMC DOMAIN-CONTAINING PROTEIN"/>
    <property type="match status" value="1"/>
</dbReference>
<dbReference type="GO" id="GO:0008381">
    <property type="term" value="F:mechanosensitive monoatomic ion channel activity"/>
    <property type="evidence" value="ECO:0007669"/>
    <property type="project" value="TreeGrafter"/>
</dbReference>
<evidence type="ECO:0000313" key="9">
    <source>
        <dbReference type="EMBL" id="KRT78208.1"/>
    </source>
</evidence>
<evidence type="ECO:0000256" key="1">
    <source>
        <dbReference type="ARBA" id="ARBA00004141"/>
    </source>
</evidence>
<dbReference type="InterPro" id="IPR038900">
    <property type="entry name" value="TMC"/>
</dbReference>
<evidence type="ECO:0000256" key="3">
    <source>
        <dbReference type="ARBA" id="ARBA00022692"/>
    </source>
</evidence>
<name>A0A0T6ASS0_9SCAR</name>
<comment type="subcellular location">
    <subcellularLocation>
        <location evidence="1">Membrane</location>
        <topology evidence="1">Multi-pass membrane protein</topology>
    </subcellularLocation>
</comment>
<evidence type="ECO:0000256" key="6">
    <source>
        <dbReference type="SAM" id="MobiDB-lite"/>
    </source>
</evidence>
<protein>
    <recommendedName>
        <fullName evidence="8">TMC domain-containing protein</fullName>
    </recommendedName>
</protein>
<reference evidence="9 10" key="1">
    <citation type="submission" date="2015-09" db="EMBL/GenBank/DDBJ databases">
        <title>Draft genome of the scarab beetle Oryctes borbonicus.</title>
        <authorList>
            <person name="Meyer J.M."/>
            <person name="Markov G.V."/>
            <person name="Baskaran P."/>
            <person name="Herrmann M."/>
            <person name="Sommer R.J."/>
            <person name="Roedelsperger C."/>
        </authorList>
    </citation>
    <scope>NUCLEOTIDE SEQUENCE [LARGE SCALE GENOMIC DNA]</scope>
    <source>
        <strain evidence="9">OB123</strain>
        <tissue evidence="9">Whole animal</tissue>
    </source>
</reference>
<feature type="transmembrane region" description="Helical" evidence="7">
    <location>
        <begin position="178"/>
        <end position="204"/>
    </location>
</feature>
<feature type="transmembrane region" description="Helical" evidence="7">
    <location>
        <begin position="73"/>
        <end position="94"/>
    </location>
</feature>
<keyword evidence="10" id="KW-1185">Reference proteome</keyword>
<evidence type="ECO:0000259" key="8">
    <source>
        <dbReference type="Pfam" id="PF07810"/>
    </source>
</evidence>
<dbReference type="OrthoDB" id="1936208at2759"/>
<keyword evidence="4 7" id="KW-1133">Transmembrane helix</keyword>
<feature type="region of interest" description="Disordered" evidence="6">
    <location>
        <begin position="247"/>
        <end position="266"/>
    </location>
</feature>
<comment type="caution">
    <text evidence="9">The sequence shown here is derived from an EMBL/GenBank/DDBJ whole genome shotgun (WGS) entry which is preliminary data.</text>
</comment>
<evidence type="ECO:0000256" key="5">
    <source>
        <dbReference type="ARBA" id="ARBA00023136"/>
    </source>
</evidence>
<accession>A0A0T6ASS0</accession>